<dbReference type="Gene3D" id="1.10.8.1000">
    <property type="entry name" value="Ornithine 4,5 aminomutase S component, alpha subunit-like"/>
    <property type="match status" value="1"/>
</dbReference>
<organism evidence="3 4">
    <name type="scientific">Cutibacterium porci</name>
    <dbReference type="NCBI Taxonomy" id="2605781"/>
    <lineage>
        <taxon>Bacteria</taxon>
        <taxon>Bacillati</taxon>
        <taxon>Actinomycetota</taxon>
        <taxon>Actinomycetes</taxon>
        <taxon>Propionibacteriales</taxon>
        <taxon>Propionibacteriaceae</taxon>
        <taxon>Cutibacterium</taxon>
    </lineage>
</organism>
<dbReference type="RefSeq" id="WP_154561059.1">
    <property type="nucleotide sequence ID" value="NZ_VUMG01000001.1"/>
</dbReference>
<dbReference type="Gene3D" id="6.10.250.2220">
    <property type="match status" value="1"/>
</dbReference>
<dbReference type="SUPFAM" id="SSF51703">
    <property type="entry name" value="Cobalamin (vitamin B12)-dependent enzymes"/>
    <property type="match status" value="1"/>
</dbReference>
<dbReference type="AlphaFoldDB" id="A0A7K0J3U2"/>
<protein>
    <submittedName>
        <fullName evidence="3">Ornithine aminomutase</fullName>
    </submittedName>
</protein>
<gene>
    <name evidence="3" type="ORF">FYJ43_00580</name>
</gene>
<dbReference type="InterPro" id="IPR016176">
    <property type="entry name" value="Cbl-dep_enz_cat"/>
</dbReference>
<dbReference type="InterPro" id="IPR015130">
    <property type="entry name" value="Lys-AminoMut_A"/>
</dbReference>
<keyword evidence="4" id="KW-1185">Reference proteome</keyword>
<name>A0A7K0J3U2_9ACTN</name>
<dbReference type="GO" id="GO:0031419">
    <property type="term" value="F:cobalamin binding"/>
    <property type="evidence" value="ECO:0007669"/>
    <property type="project" value="InterPro"/>
</dbReference>
<dbReference type="Pfam" id="PF16552">
    <property type="entry name" value="OAM_alpha"/>
    <property type="match status" value="1"/>
</dbReference>
<feature type="region of interest" description="Disordered" evidence="1">
    <location>
        <begin position="115"/>
        <end position="141"/>
    </location>
</feature>
<accession>A0A7K0J3U2</accession>
<evidence type="ECO:0000313" key="3">
    <source>
        <dbReference type="EMBL" id="MSS44584.1"/>
    </source>
</evidence>
<sequence length="141" mass="15170">MMSNSDQERIERYEALRTELAGLDDAALKERFWQLCEQVMTPVVDLARTHTTPSIERSVLLRMGIDSVTTHAVVENVFAAGLGGKGAGHAVLRLSRRDGINLRDAASRIAEDPKALDGLFDGSPLPPAKTPTADSKEGASA</sequence>
<evidence type="ECO:0000256" key="1">
    <source>
        <dbReference type="SAM" id="MobiDB-lite"/>
    </source>
</evidence>
<feature type="domain" description="D-Lysine 5,6-aminomutase alpha subunit" evidence="2">
    <location>
        <begin position="9"/>
        <end position="111"/>
    </location>
</feature>
<comment type="caution">
    <text evidence="3">The sequence shown here is derived from an EMBL/GenBank/DDBJ whole genome shotgun (WGS) entry which is preliminary data.</text>
</comment>
<dbReference type="Proteomes" id="UP000466104">
    <property type="component" value="Unassembled WGS sequence"/>
</dbReference>
<evidence type="ECO:0000313" key="4">
    <source>
        <dbReference type="Proteomes" id="UP000466104"/>
    </source>
</evidence>
<reference evidence="3 4" key="1">
    <citation type="submission" date="2019-08" db="EMBL/GenBank/DDBJ databases">
        <title>In-depth cultivation of the pig gut microbiome towards novel bacterial diversity and tailored functional studies.</title>
        <authorList>
            <person name="Wylensek D."/>
            <person name="Hitch T.C.A."/>
            <person name="Clavel T."/>
        </authorList>
    </citation>
    <scope>NUCLEOTIDE SEQUENCE [LARGE SCALE GENOMIC DNA]</scope>
    <source>
        <strain evidence="3 4">WCA-380-WT-3A</strain>
    </source>
</reference>
<dbReference type="EMBL" id="VUMG01000001">
    <property type="protein sequence ID" value="MSS44584.1"/>
    <property type="molecule type" value="Genomic_DNA"/>
</dbReference>
<dbReference type="GO" id="GO:0003824">
    <property type="term" value="F:catalytic activity"/>
    <property type="evidence" value="ECO:0007669"/>
    <property type="project" value="InterPro"/>
</dbReference>
<evidence type="ECO:0000259" key="2">
    <source>
        <dbReference type="Pfam" id="PF16552"/>
    </source>
</evidence>
<proteinExistence type="predicted"/>